<dbReference type="PANTHER" id="PTHR21600">
    <property type="entry name" value="MITOCHONDRIAL RNA PSEUDOURIDINE SYNTHASE"/>
    <property type="match status" value="1"/>
</dbReference>
<dbReference type="AlphaFoldDB" id="A0A1F8F8Z5"/>
<sequence>MNITTAYEDNDLLVLNKPAGLITHPKNISDTQESATDWLIERFPKIKNVGEPFIASGKEVPRAGIVHRLDKDTSGLLIVAKNNEVFFYLKSLFQERKIKKYYLALVNGRPKNPSGIITAPLGRIGLKRTTKIIGDKLIDKKEALTEYKTLKEFKDHTLLEVLPHTGRTHQIRVHLNSIGTPVSGDNIYGFKRAKSPSGLTRLFLHAYKLEFVSPDSKKLILECDLPEDLQKTLNALE</sequence>
<comment type="catalytic activity">
    <reaction evidence="3">
        <text>a uridine in RNA = a pseudouridine in RNA</text>
        <dbReference type="Rhea" id="RHEA:48348"/>
        <dbReference type="Rhea" id="RHEA-COMP:12068"/>
        <dbReference type="Rhea" id="RHEA-COMP:12069"/>
        <dbReference type="ChEBI" id="CHEBI:65314"/>
        <dbReference type="ChEBI" id="CHEBI:65315"/>
    </reaction>
</comment>
<dbReference type="GO" id="GO:0009982">
    <property type="term" value="F:pseudouridine synthase activity"/>
    <property type="evidence" value="ECO:0007669"/>
    <property type="project" value="InterPro"/>
</dbReference>
<evidence type="ECO:0000256" key="2">
    <source>
        <dbReference type="PIRSR" id="PIRSR606225-1"/>
    </source>
</evidence>
<dbReference type="GO" id="GO:0000455">
    <property type="term" value="P:enzyme-directed rRNA pseudouridine synthesis"/>
    <property type="evidence" value="ECO:0007669"/>
    <property type="project" value="TreeGrafter"/>
</dbReference>
<dbReference type="InterPro" id="IPR006224">
    <property type="entry name" value="PsdUridine_synth_RluA-like_CS"/>
</dbReference>
<accession>A0A1F8F8Z5</accession>
<comment type="caution">
    <text evidence="5">The sequence shown here is derived from an EMBL/GenBank/DDBJ whole genome shotgun (WGS) entry which is preliminary data.</text>
</comment>
<evidence type="ECO:0000256" key="3">
    <source>
        <dbReference type="RuleBase" id="RU362028"/>
    </source>
</evidence>
<dbReference type="GO" id="GO:0140098">
    <property type="term" value="F:catalytic activity, acting on RNA"/>
    <property type="evidence" value="ECO:0007669"/>
    <property type="project" value="UniProtKB-ARBA"/>
</dbReference>
<dbReference type="CDD" id="cd02869">
    <property type="entry name" value="PseudoU_synth_RluA_like"/>
    <property type="match status" value="1"/>
</dbReference>
<name>A0A1F8F8Z5_9BACT</name>
<dbReference type="GO" id="GO:0003723">
    <property type="term" value="F:RNA binding"/>
    <property type="evidence" value="ECO:0007669"/>
    <property type="project" value="InterPro"/>
</dbReference>
<gene>
    <name evidence="5" type="ORF">A3J46_00135</name>
</gene>
<comment type="function">
    <text evidence="3">Responsible for synthesis of pseudouridine from uracil.</text>
</comment>
<reference evidence="5 6" key="1">
    <citation type="journal article" date="2016" name="Nat. Commun.">
        <title>Thousands of microbial genomes shed light on interconnected biogeochemical processes in an aquifer system.</title>
        <authorList>
            <person name="Anantharaman K."/>
            <person name="Brown C.T."/>
            <person name="Hug L.A."/>
            <person name="Sharon I."/>
            <person name="Castelle C.J."/>
            <person name="Probst A.J."/>
            <person name="Thomas B.C."/>
            <person name="Singh A."/>
            <person name="Wilkins M.J."/>
            <person name="Karaoz U."/>
            <person name="Brodie E.L."/>
            <person name="Williams K.H."/>
            <person name="Hubbard S.S."/>
            <person name="Banfield J.F."/>
        </authorList>
    </citation>
    <scope>NUCLEOTIDE SEQUENCE [LARGE SCALE GENOMIC DNA]</scope>
</reference>
<keyword evidence="3" id="KW-0413">Isomerase</keyword>
<dbReference type="EMBL" id="MGJP01000031">
    <property type="protein sequence ID" value="OGN09623.1"/>
    <property type="molecule type" value="Genomic_DNA"/>
</dbReference>
<dbReference type="SUPFAM" id="SSF55120">
    <property type="entry name" value="Pseudouridine synthase"/>
    <property type="match status" value="1"/>
</dbReference>
<dbReference type="InterPro" id="IPR006225">
    <property type="entry name" value="PsdUridine_synth_RluC/D"/>
</dbReference>
<evidence type="ECO:0000256" key="1">
    <source>
        <dbReference type="ARBA" id="ARBA00010876"/>
    </source>
</evidence>
<proteinExistence type="inferred from homology"/>
<evidence type="ECO:0000259" key="4">
    <source>
        <dbReference type="Pfam" id="PF00849"/>
    </source>
</evidence>
<protein>
    <recommendedName>
        <fullName evidence="3">Pseudouridine synthase</fullName>
        <ecNumber evidence="3">5.4.99.-</ecNumber>
    </recommendedName>
</protein>
<feature type="active site" evidence="2">
    <location>
        <position position="70"/>
    </location>
</feature>
<dbReference type="Proteomes" id="UP000177167">
    <property type="component" value="Unassembled WGS sequence"/>
</dbReference>
<dbReference type="PROSITE" id="PS01129">
    <property type="entry name" value="PSI_RLU"/>
    <property type="match status" value="1"/>
</dbReference>
<dbReference type="Pfam" id="PF00849">
    <property type="entry name" value="PseudoU_synth_2"/>
    <property type="match status" value="1"/>
</dbReference>
<dbReference type="InterPro" id="IPR006145">
    <property type="entry name" value="PsdUridine_synth_RsuA/RluA"/>
</dbReference>
<dbReference type="PANTHER" id="PTHR21600:SF87">
    <property type="entry name" value="RNA PSEUDOURIDYLATE SYNTHASE DOMAIN-CONTAINING PROTEIN 1"/>
    <property type="match status" value="1"/>
</dbReference>
<dbReference type="InterPro" id="IPR020103">
    <property type="entry name" value="PsdUridine_synth_cat_dom_sf"/>
</dbReference>
<comment type="similarity">
    <text evidence="1 3">Belongs to the pseudouridine synthase RluA family.</text>
</comment>
<evidence type="ECO:0000313" key="5">
    <source>
        <dbReference type="EMBL" id="OGN09623.1"/>
    </source>
</evidence>
<evidence type="ECO:0000313" key="6">
    <source>
        <dbReference type="Proteomes" id="UP000177167"/>
    </source>
</evidence>
<dbReference type="Gene3D" id="3.30.2350.10">
    <property type="entry name" value="Pseudouridine synthase"/>
    <property type="match status" value="1"/>
</dbReference>
<dbReference type="NCBIfam" id="TIGR00005">
    <property type="entry name" value="rluA_subfam"/>
    <property type="match status" value="1"/>
</dbReference>
<feature type="domain" description="Pseudouridine synthase RsuA/RluA-like" evidence="4">
    <location>
        <begin position="11"/>
        <end position="176"/>
    </location>
</feature>
<dbReference type="InterPro" id="IPR050188">
    <property type="entry name" value="RluA_PseudoU_synthase"/>
</dbReference>
<dbReference type="EC" id="5.4.99.-" evidence="3"/>
<organism evidence="5 6">
    <name type="scientific">Candidatus Yanofskybacteria bacterium RIFCSPHIGHO2_02_FULL_41_11</name>
    <dbReference type="NCBI Taxonomy" id="1802675"/>
    <lineage>
        <taxon>Bacteria</taxon>
        <taxon>Candidatus Yanofskyibacteriota</taxon>
    </lineage>
</organism>